<dbReference type="RefSeq" id="WP_032525099.1">
    <property type="nucleotide sequence ID" value="NZ_CP138934.1"/>
</dbReference>
<name>A0A0A1Z839_PROMR</name>
<accession>A0A0A1Z839</accession>
<dbReference type="AlphaFoldDB" id="A0A0A1Z839"/>
<organism evidence="2 3">
    <name type="scientific">Prochlorococcus marinus str. GP2</name>
    <dbReference type="NCBI Taxonomy" id="59925"/>
    <lineage>
        <taxon>Bacteria</taxon>
        <taxon>Bacillati</taxon>
        <taxon>Cyanobacteriota</taxon>
        <taxon>Cyanophyceae</taxon>
        <taxon>Synechococcales</taxon>
        <taxon>Prochlorococcaceae</taxon>
        <taxon>Prochlorococcus</taxon>
    </lineage>
</organism>
<evidence type="ECO:0000313" key="2">
    <source>
        <dbReference type="EMBL" id="KGF85650.1"/>
    </source>
</evidence>
<feature type="region of interest" description="Disordered" evidence="1">
    <location>
        <begin position="1"/>
        <end position="42"/>
    </location>
</feature>
<comment type="caution">
    <text evidence="2">The sequence shown here is derived from an EMBL/GenBank/DDBJ whole genome shotgun (WGS) entry which is preliminary data.</text>
</comment>
<dbReference type="Proteomes" id="UP000030598">
    <property type="component" value="Unassembled WGS sequence"/>
</dbReference>
<dbReference type="EMBL" id="JNAH01000008">
    <property type="protein sequence ID" value="KGF85650.1"/>
    <property type="molecule type" value="Genomic_DNA"/>
</dbReference>
<protein>
    <submittedName>
        <fullName evidence="2">Putative conserved carboxylase domain</fullName>
    </submittedName>
</protein>
<evidence type="ECO:0000313" key="3">
    <source>
        <dbReference type="Proteomes" id="UP000030598"/>
    </source>
</evidence>
<dbReference type="STRING" id="59925.EU91_1753"/>
<dbReference type="OrthoDB" id="556432at2"/>
<evidence type="ECO:0000256" key="1">
    <source>
        <dbReference type="SAM" id="MobiDB-lite"/>
    </source>
</evidence>
<dbReference type="eggNOG" id="ENOG5033U77">
    <property type="taxonomic scope" value="Bacteria"/>
</dbReference>
<reference evidence="3" key="1">
    <citation type="journal article" date="2014" name="Sci. Data">
        <title>Genomes of diverse isolates of the marine cyanobacterium Prochlorococcus.</title>
        <authorList>
            <person name="Biller S."/>
            <person name="Berube P."/>
            <person name="Thompson J."/>
            <person name="Kelly L."/>
            <person name="Roggensack S."/>
            <person name="Awad L."/>
            <person name="Roache-Johnson K."/>
            <person name="Ding H."/>
            <person name="Giovannoni S.J."/>
            <person name="Moore L.R."/>
            <person name="Chisholm S.W."/>
        </authorList>
    </citation>
    <scope>NUCLEOTIDE SEQUENCE [LARGE SCALE GENOMIC DNA]</scope>
    <source>
        <strain evidence="3">GP2</strain>
    </source>
</reference>
<proteinExistence type="predicted"/>
<sequence>MPFANNQRITRRRSSAGPTPPKRPIGNNSESFGRQAQGPRPTFLTLRDHGKVFVADLPNLSDGQLAHISKEANEVLNSLEKRLSDLENEPNVSNPENDTLIKASTKRDVTLRFIKSIEEEQEHRKNNPALRDAASESLPRTFLEVARHRLPGATFDSLLREALEACAVDESTKENQVIDEPKETVKIMDIPSSNTNASLVVSIDSSDDSKNDSI</sequence>
<gene>
    <name evidence="2" type="ORF">EU91_1753</name>
</gene>